<protein>
    <submittedName>
        <fullName evidence="6 7">Periaxin</fullName>
    </submittedName>
</protein>
<feature type="compositionally biased region" description="Basic and acidic residues" evidence="3">
    <location>
        <begin position="255"/>
        <end position="264"/>
    </location>
</feature>
<keyword evidence="2" id="KW-0539">Nucleus</keyword>
<evidence type="ECO:0000256" key="2">
    <source>
        <dbReference type="ARBA" id="ARBA00023242"/>
    </source>
</evidence>
<dbReference type="InterPro" id="IPR036034">
    <property type="entry name" value="PDZ_sf"/>
</dbReference>
<dbReference type="Proteomes" id="UP001652627">
    <property type="component" value="Chromosome 35"/>
</dbReference>
<dbReference type="GeneID" id="136994990"/>
<evidence type="ECO:0000313" key="6">
    <source>
        <dbReference type="RefSeq" id="XP_067170582.1"/>
    </source>
</evidence>
<feature type="region of interest" description="Disordered" evidence="3">
    <location>
        <begin position="1104"/>
        <end position="1197"/>
    </location>
</feature>
<dbReference type="Pfam" id="PF00595">
    <property type="entry name" value="PDZ"/>
    <property type="match status" value="1"/>
</dbReference>
<feature type="compositionally biased region" description="Low complexity" evidence="3">
    <location>
        <begin position="1155"/>
        <end position="1176"/>
    </location>
</feature>
<feature type="region of interest" description="Disordered" evidence="3">
    <location>
        <begin position="990"/>
        <end position="1013"/>
    </location>
</feature>
<evidence type="ECO:0000256" key="1">
    <source>
        <dbReference type="ARBA" id="ARBA00004123"/>
    </source>
</evidence>
<comment type="subcellular location">
    <subcellularLocation>
        <location evidence="1">Nucleus</location>
    </subcellularLocation>
</comment>
<dbReference type="SUPFAM" id="SSF50156">
    <property type="entry name" value="PDZ domain-like"/>
    <property type="match status" value="1"/>
</dbReference>
<dbReference type="PANTHER" id="PTHR23348">
    <property type="entry name" value="PERIAXIN/AHNAK"/>
    <property type="match status" value="1"/>
</dbReference>
<feature type="region of interest" description="Disordered" evidence="3">
    <location>
        <begin position="373"/>
        <end position="403"/>
    </location>
</feature>
<dbReference type="PROSITE" id="PS50106">
    <property type="entry name" value="PDZ"/>
    <property type="match status" value="1"/>
</dbReference>
<dbReference type="RefSeq" id="XP_067170583.1">
    <property type="nucleotide sequence ID" value="XM_067314482.1"/>
</dbReference>
<evidence type="ECO:0000313" key="7">
    <source>
        <dbReference type="RefSeq" id="XP_067170583.1"/>
    </source>
</evidence>
<proteinExistence type="predicted"/>
<organism evidence="5 6">
    <name type="scientific">Apteryx mantelli</name>
    <name type="common">North Island brown kiwi</name>
    <dbReference type="NCBI Taxonomy" id="2696672"/>
    <lineage>
        <taxon>Eukaryota</taxon>
        <taxon>Metazoa</taxon>
        <taxon>Chordata</taxon>
        <taxon>Craniata</taxon>
        <taxon>Vertebrata</taxon>
        <taxon>Euteleostomi</taxon>
        <taxon>Archelosauria</taxon>
        <taxon>Archosauria</taxon>
        <taxon>Dinosauria</taxon>
        <taxon>Saurischia</taxon>
        <taxon>Theropoda</taxon>
        <taxon>Coelurosauria</taxon>
        <taxon>Aves</taxon>
        <taxon>Palaeognathae</taxon>
        <taxon>Apterygiformes</taxon>
        <taxon>Apterygidae</taxon>
        <taxon>Apteryx</taxon>
    </lineage>
</organism>
<dbReference type="SMART" id="SM00228">
    <property type="entry name" value="PDZ"/>
    <property type="match status" value="1"/>
</dbReference>
<dbReference type="CDD" id="cd00136">
    <property type="entry name" value="PDZ_canonical"/>
    <property type="match status" value="1"/>
</dbReference>
<keyword evidence="5" id="KW-1185">Reference proteome</keyword>
<feature type="compositionally biased region" description="Basic and acidic residues" evidence="3">
    <location>
        <begin position="996"/>
        <end position="1013"/>
    </location>
</feature>
<accession>A0ABM4G072</accession>
<feature type="region of interest" description="Disordered" evidence="3">
    <location>
        <begin position="239"/>
        <end position="264"/>
    </location>
</feature>
<evidence type="ECO:0000256" key="3">
    <source>
        <dbReference type="SAM" id="MobiDB-lite"/>
    </source>
</evidence>
<feature type="compositionally biased region" description="Low complexity" evidence="3">
    <location>
        <begin position="712"/>
        <end position="721"/>
    </location>
</feature>
<evidence type="ECO:0000313" key="5">
    <source>
        <dbReference type="Proteomes" id="UP001652627"/>
    </source>
</evidence>
<feature type="compositionally biased region" description="Low complexity" evidence="3">
    <location>
        <begin position="890"/>
        <end position="899"/>
    </location>
</feature>
<gene>
    <name evidence="6 7" type="primary">PRX</name>
</gene>
<reference evidence="6 7" key="1">
    <citation type="submission" date="2025-05" db="UniProtKB">
        <authorList>
            <consortium name="RefSeq"/>
        </authorList>
    </citation>
    <scope>IDENTIFICATION</scope>
    <source>
        <tissue evidence="6 7">Blood</tissue>
    </source>
</reference>
<evidence type="ECO:0000259" key="4">
    <source>
        <dbReference type="PROSITE" id="PS50106"/>
    </source>
</evidence>
<feature type="region of interest" description="Disordered" evidence="3">
    <location>
        <begin position="742"/>
        <end position="764"/>
    </location>
</feature>
<feature type="region of interest" description="Disordered" evidence="3">
    <location>
        <begin position="1236"/>
        <end position="1283"/>
    </location>
</feature>
<feature type="region of interest" description="Disordered" evidence="3">
    <location>
        <begin position="603"/>
        <end position="722"/>
    </location>
</feature>
<dbReference type="InterPro" id="IPR001478">
    <property type="entry name" value="PDZ"/>
</dbReference>
<feature type="domain" description="PDZ" evidence="4">
    <location>
        <begin position="20"/>
        <end position="87"/>
    </location>
</feature>
<dbReference type="RefSeq" id="XP_067170582.1">
    <property type="nucleotide sequence ID" value="XM_067314481.1"/>
</dbReference>
<name>A0ABM4G072_9AVES</name>
<feature type="region of interest" description="Disordered" evidence="3">
    <location>
        <begin position="781"/>
        <end position="838"/>
    </location>
</feature>
<feature type="compositionally biased region" description="Gly residues" evidence="3">
    <location>
        <begin position="1117"/>
        <end position="1126"/>
    </location>
</feature>
<feature type="region of interest" description="Disordered" evidence="3">
    <location>
        <begin position="1027"/>
        <end position="1067"/>
    </location>
</feature>
<sequence>MEPARAGVAEEHVAAPELVEIVVETAAEAGVTGISLAGGGKEGIYVSDVQRDSSAAKALRLREGDQLLSARVFFENVRYEDAVRLLQCAEACKVSFCLKRTVPSTDAAVHPSAAGSEAKEPKAKMARLNIKSLTPLKKKKVVKAPVVAAVPGAKLDTGPVDVEFSLPKFSRLMRGWSAAAAGAAAPAPAGPPEAAAAAVAEAKRTRLAFSRLTVREAVAGKAAALEVEEPRAKLEVALPRGGAEPAAPKSPPAFGKEEPGAEGEAKFRAPQVELDVPLPGLGAPAALPAVDVAAPKVDVGLSLPGAAPPAVPAPPEPGPRAPVLEIAVQPPALELQLPTARREPEPAPVPAAAWEAPSIAVKVPKIALPKLGGKAGQGEAAGEPEGDAAARESPKAKGPRVKLPSLGISLPAAPEPAARTKLPAVKVPTIDIALPSAAVELVSAEPLPPPEPEPGKFGVPKLDLSVPGAKALAAELPKGALPKPELGIAVEQPRVEVKLPAARVNSGSLEPAPARLSFPEVPVPALDIAVPAVAVGLELPAAREPAPQPAAEGPEGAGGPGLGAVVARIPRVDISVGRAKPEEAAEPDAATAVERGLRRLSLELEVPGTGTEAAARGSGADGKPKPSKFALPRFGAAGPKARKSAEGEPAASPEGGAGGAKLRMPKLSLPRLGGKDKEGEPAAESRAAEAPARKAKFKMPSFGAARREAEEPGPALPEGAADGSGCFLAPEVGIKLPQVELPGLGAGGRAAPEPPEPGDAWAPRVPSVGVALPAVELDISLPRASADGTNRPAEDAGTAESHRKMPQVELSLEGPRERSSSAEPANAGASGSPRMRVPRLDIALPKARLSDTELPLTAAGGSFRMPSLGLPKFPKGKAPEPEPEPGWGGDPAAAGWRGWTKLPRFGGSSPDVRGAGAPEAPDAGSRAPSLPAGFAAEPEPPGPEGKFRLKVPALGLGKAGAGADAQPLCPPAPGAPLPCRLPHVSIPDVGFSAEGKPGRGGEPEREAGGLEARLKVPKIRLPAAVAEAEGKRPALKVPELELAAPGEGEEPPPPPGAEAEAGKRRRVKLPRFGIALPRGAPEGGEEARARVALGVRKAVLELVRPKGRGAEGAAGLLEGGGGGGEGRAAKPGSGRLRKPGAGAEVNGEAEEGARLRLPLPRLELAAPARPAAPDPELSLRLVKPEEPEEPEPPRAGTLAALKSLRAPRLALGAARRRDGEAVVASAARTELAVLERAAAAPEPPPAPAGFRLPKVTLSPQHRADAAAPRGRPGSSGRPQPAAT</sequence>
<dbReference type="InterPro" id="IPR052082">
    <property type="entry name" value="Myelin_sheath_structural"/>
</dbReference>
<feature type="region of interest" description="Disordered" evidence="3">
    <location>
        <begin position="857"/>
        <end position="949"/>
    </location>
</feature>
<dbReference type="PANTHER" id="PTHR23348:SF16">
    <property type="entry name" value="LEUCINE RICH REPEAT FAMILY PROTEIN"/>
    <property type="match status" value="1"/>
</dbReference>
<dbReference type="Gene3D" id="2.30.42.10">
    <property type="match status" value="1"/>
</dbReference>